<accession>A0ABP7I3N4</accession>
<gene>
    <name evidence="2" type="ORF">GCM10022242_11940</name>
</gene>
<keyword evidence="3" id="KW-1185">Reference proteome</keyword>
<evidence type="ECO:0000313" key="2">
    <source>
        <dbReference type="EMBL" id="GAA3811067.1"/>
    </source>
</evidence>
<name>A0ABP7I3N4_9ACTN</name>
<dbReference type="Proteomes" id="UP001501821">
    <property type="component" value="Unassembled WGS sequence"/>
</dbReference>
<organism evidence="2 3">
    <name type="scientific">Nocardioides panacisoli</name>
    <dbReference type="NCBI Taxonomy" id="627624"/>
    <lineage>
        <taxon>Bacteria</taxon>
        <taxon>Bacillati</taxon>
        <taxon>Actinomycetota</taxon>
        <taxon>Actinomycetes</taxon>
        <taxon>Propionibacteriales</taxon>
        <taxon>Nocardioidaceae</taxon>
        <taxon>Nocardioides</taxon>
    </lineage>
</organism>
<dbReference type="EMBL" id="BAABAH010000003">
    <property type="protein sequence ID" value="GAA3811067.1"/>
    <property type="molecule type" value="Genomic_DNA"/>
</dbReference>
<proteinExistence type="predicted"/>
<feature type="region of interest" description="Disordered" evidence="1">
    <location>
        <begin position="45"/>
        <end position="80"/>
    </location>
</feature>
<evidence type="ECO:0000313" key="3">
    <source>
        <dbReference type="Proteomes" id="UP001501821"/>
    </source>
</evidence>
<protein>
    <submittedName>
        <fullName evidence="2">Uncharacterized protein</fullName>
    </submittedName>
</protein>
<sequence>MLECARGSVRCDGVTPRGRGWHCFAGGDPLVDVTFEDLAELAANGEGGDGVVEDATSQAGGCAEKQKPRAEDAERPRQEG</sequence>
<evidence type="ECO:0000256" key="1">
    <source>
        <dbReference type="SAM" id="MobiDB-lite"/>
    </source>
</evidence>
<reference evidence="3" key="1">
    <citation type="journal article" date="2019" name="Int. J. Syst. Evol. Microbiol.">
        <title>The Global Catalogue of Microorganisms (GCM) 10K type strain sequencing project: providing services to taxonomists for standard genome sequencing and annotation.</title>
        <authorList>
            <consortium name="The Broad Institute Genomics Platform"/>
            <consortium name="The Broad Institute Genome Sequencing Center for Infectious Disease"/>
            <person name="Wu L."/>
            <person name="Ma J."/>
        </authorList>
    </citation>
    <scope>NUCLEOTIDE SEQUENCE [LARGE SCALE GENOMIC DNA]</scope>
    <source>
        <strain evidence="3">JCM 16953</strain>
    </source>
</reference>
<comment type="caution">
    <text evidence="2">The sequence shown here is derived from an EMBL/GenBank/DDBJ whole genome shotgun (WGS) entry which is preliminary data.</text>
</comment>
<feature type="compositionally biased region" description="Basic and acidic residues" evidence="1">
    <location>
        <begin position="64"/>
        <end position="80"/>
    </location>
</feature>